<dbReference type="PANTHER" id="PTHR48207">
    <property type="entry name" value="SUCCINATE--HYDROXYMETHYLGLUTARATE COA-TRANSFERASE"/>
    <property type="match status" value="1"/>
</dbReference>
<dbReference type="EMBL" id="BAAAOR010000041">
    <property type="protein sequence ID" value="GAA1545240.1"/>
    <property type="molecule type" value="Genomic_DNA"/>
</dbReference>
<dbReference type="Proteomes" id="UP001500842">
    <property type="component" value="Unassembled WGS sequence"/>
</dbReference>
<reference evidence="3 4" key="1">
    <citation type="journal article" date="2019" name="Int. J. Syst. Evol. Microbiol.">
        <title>The Global Catalogue of Microorganisms (GCM) 10K type strain sequencing project: providing services to taxonomists for standard genome sequencing and annotation.</title>
        <authorList>
            <consortium name="The Broad Institute Genomics Platform"/>
            <consortium name="The Broad Institute Genome Sequencing Center for Infectious Disease"/>
            <person name="Wu L."/>
            <person name="Ma J."/>
        </authorList>
    </citation>
    <scope>NUCLEOTIDE SEQUENCE [LARGE SCALE GENOMIC DNA]</scope>
    <source>
        <strain evidence="3 4">JCM 14942</strain>
    </source>
</reference>
<evidence type="ECO:0000313" key="3">
    <source>
        <dbReference type="EMBL" id="GAA1545240.1"/>
    </source>
</evidence>
<dbReference type="Gene3D" id="3.30.1540.10">
    <property type="entry name" value="formyl-coa transferase, domain 3"/>
    <property type="match status" value="2"/>
</dbReference>
<protein>
    <recommendedName>
        <fullName evidence="5">Crotonobetainyl-CoA:carnitine CoA-transferase CaiB</fullName>
    </recommendedName>
</protein>
<accession>A0ABN2BUD7</accession>
<proteinExistence type="predicted"/>
<dbReference type="InterPro" id="IPR023606">
    <property type="entry name" value="CoA-Trfase_III_dom_1_sf"/>
</dbReference>
<sequence>MLDDVFVLQVGTTDAASQCTRILADFDARVARIEPAGGDPRRESEPGYSLFLHGRKQSIVAPDEETLARWVSRADVVVTDDDAAGHVVDRVAAGRDDIVVVRISDYGRGAAWDRPTSPFVLEAESGLMAVRDTGDRPPVATTTDLSETTAGLCAAVGALSAILHRDRTGRGNEVDVSRLEALIAHAGYPWLPHQIEGHLPDPIPSRFIATVQPAKDGWVCVPVVSQLHWEIFVEMADLQELRDPRYATLSQRFAHADELTELIGGYTRQFTIAELMDTSEQHRASLVPVVEPADVPRSLPFRSRGTYVEAPVDTPDGPATALIPRPAYRFGHLPDWAPGVLADVDDHDQDLSSREPAPRSTAGGSAAGFRPLAGMRVVQFGLFQAGPLAASYLTYLGADVIKVESVRRPDPIRFSMVDPQLPRFWDRQSLFNQCNMGARGITAELSDARGVEVLRRLVASADVVIDNYSPRVLDRLGLDAAGMQALNPGVIVVRMPAWGLRSPWRDRPGTTFTADSTSGVAAMTGYADGPPVLTGSAIDPMSAFTTASAVLAALRRRDRTGRATTIEVALCDAATPLSARAVIAGSLGAEPGRLGNRREGLVVQDTFATGSGDWLAVTIPDRETWISLAALGIRVDREPYAELAAWCAAHSSPVVLEELQRSGVAAALVGRDAEIIEHPALQARQRVFTVKHPLNGDVRFIGWPMRFSAAPASAMPGPAPMLGQHNDEILADLGFDEDERAVLRRDGVIGDEFAPQAR</sequence>
<evidence type="ECO:0000313" key="4">
    <source>
        <dbReference type="Proteomes" id="UP001500842"/>
    </source>
</evidence>
<dbReference type="SUPFAM" id="SSF89796">
    <property type="entry name" value="CoA-transferase family III (CaiB/BaiF)"/>
    <property type="match status" value="2"/>
</dbReference>
<dbReference type="Gene3D" id="3.40.50.10540">
    <property type="entry name" value="Crotonobetainyl-coa:carnitine coa-transferase, domain 1"/>
    <property type="match status" value="2"/>
</dbReference>
<gene>
    <name evidence="3" type="ORF">GCM10009788_54550</name>
</gene>
<comment type="caution">
    <text evidence="3">The sequence shown here is derived from an EMBL/GenBank/DDBJ whole genome shotgun (WGS) entry which is preliminary data.</text>
</comment>
<dbReference type="InterPro" id="IPR044855">
    <property type="entry name" value="CoA-Trfase_III_dom3_sf"/>
</dbReference>
<keyword evidence="4" id="KW-1185">Reference proteome</keyword>
<name>A0ABN2BUD7_9ACTN</name>
<dbReference type="PANTHER" id="PTHR48207:SF3">
    <property type="entry name" value="SUCCINATE--HYDROXYMETHYLGLUTARATE COA-TRANSFERASE"/>
    <property type="match status" value="1"/>
</dbReference>
<feature type="region of interest" description="Disordered" evidence="2">
    <location>
        <begin position="344"/>
        <end position="365"/>
    </location>
</feature>
<organism evidence="3 4">
    <name type="scientific">Nocardioides humi</name>
    <dbReference type="NCBI Taxonomy" id="449461"/>
    <lineage>
        <taxon>Bacteria</taxon>
        <taxon>Bacillati</taxon>
        <taxon>Actinomycetota</taxon>
        <taxon>Actinomycetes</taxon>
        <taxon>Propionibacteriales</taxon>
        <taxon>Nocardioidaceae</taxon>
        <taxon>Nocardioides</taxon>
    </lineage>
</organism>
<dbReference type="RefSeq" id="WP_344114027.1">
    <property type="nucleotide sequence ID" value="NZ_BAAAOR010000041.1"/>
</dbReference>
<dbReference type="InterPro" id="IPR050483">
    <property type="entry name" value="CoA-transferase_III_domain"/>
</dbReference>
<dbReference type="Pfam" id="PF02515">
    <property type="entry name" value="CoA_transf_3"/>
    <property type="match status" value="2"/>
</dbReference>
<evidence type="ECO:0008006" key="5">
    <source>
        <dbReference type="Google" id="ProtNLM"/>
    </source>
</evidence>
<dbReference type="InterPro" id="IPR003673">
    <property type="entry name" value="CoA-Trfase_fam_III"/>
</dbReference>
<evidence type="ECO:0000256" key="2">
    <source>
        <dbReference type="SAM" id="MobiDB-lite"/>
    </source>
</evidence>
<evidence type="ECO:0000256" key="1">
    <source>
        <dbReference type="ARBA" id="ARBA00022679"/>
    </source>
</evidence>
<keyword evidence="1" id="KW-0808">Transferase</keyword>